<dbReference type="AlphaFoldDB" id="A0A8S9S2Q9"/>
<dbReference type="Proteomes" id="UP000712600">
    <property type="component" value="Unassembled WGS sequence"/>
</dbReference>
<evidence type="ECO:0000313" key="2">
    <source>
        <dbReference type="Proteomes" id="UP000712600"/>
    </source>
</evidence>
<reference evidence="1" key="1">
    <citation type="submission" date="2019-12" db="EMBL/GenBank/DDBJ databases">
        <title>Genome sequencing and annotation of Brassica cretica.</title>
        <authorList>
            <person name="Studholme D.J."/>
            <person name="Sarris P."/>
        </authorList>
    </citation>
    <scope>NUCLEOTIDE SEQUENCE</scope>
    <source>
        <strain evidence="1">PFS-109/04</strain>
        <tissue evidence="1">Leaf</tissue>
    </source>
</reference>
<organism evidence="1 2">
    <name type="scientific">Brassica cretica</name>
    <name type="common">Mustard</name>
    <dbReference type="NCBI Taxonomy" id="69181"/>
    <lineage>
        <taxon>Eukaryota</taxon>
        <taxon>Viridiplantae</taxon>
        <taxon>Streptophyta</taxon>
        <taxon>Embryophyta</taxon>
        <taxon>Tracheophyta</taxon>
        <taxon>Spermatophyta</taxon>
        <taxon>Magnoliopsida</taxon>
        <taxon>eudicotyledons</taxon>
        <taxon>Gunneridae</taxon>
        <taxon>Pentapetalae</taxon>
        <taxon>rosids</taxon>
        <taxon>malvids</taxon>
        <taxon>Brassicales</taxon>
        <taxon>Brassicaceae</taxon>
        <taxon>Brassiceae</taxon>
        <taxon>Brassica</taxon>
    </lineage>
</organism>
<gene>
    <name evidence="1" type="ORF">F2Q69_00028195</name>
</gene>
<evidence type="ECO:0000313" key="1">
    <source>
        <dbReference type="EMBL" id="KAF3587006.1"/>
    </source>
</evidence>
<sequence length="69" mass="8629">MAEPNRLKLLGESTSGVSDEDLWRQRRIRERGKQMESKLELIFWVWKRFRHRSWRRFRQRSESVPQRNT</sequence>
<comment type="caution">
    <text evidence="1">The sequence shown here is derived from an EMBL/GenBank/DDBJ whole genome shotgun (WGS) entry which is preliminary data.</text>
</comment>
<dbReference type="EMBL" id="QGKX02000088">
    <property type="protein sequence ID" value="KAF3587006.1"/>
    <property type="molecule type" value="Genomic_DNA"/>
</dbReference>
<name>A0A8S9S2Q9_BRACR</name>
<protein>
    <submittedName>
        <fullName evidence="1">Uncharacterized protein</fullName>
    </submittedName>
</protein>
<accession>A0A8S9S2Q9</accession>
<proteinExistence type="predicted"/>